<evidence type="ECO:0000313" key="12">
    <source>
        <dbReference type="EMBL" id="GCD78566.1"/>
    </source>
</evidence>
<dbReference type="Gene3D" id="3.30.1330.10">
    <property type="entry name" value="PurM-like, N-terminal domain"/>
    <property type="match status" value="1"/>
</dbReference>
<dbReference type="Proteomes" id="UP000286715">
    <property type="component" value="Unassembled WGS sequence"/>
</dbReference>
<feature type="binding site" description="in other chain" evidence="9">
    <location>
        <position position="89"/>
    </location>
    <ligand>
        <name>ATP</name>
        <dbReference type="ChEBI" id="CHEBI:30616"/>
        <note>ligand shared between dimeric partners</note>
    </ligand>
</feature>
<dbReference type="NCBIfam" id="NF002098">
    <property type="entry name" value="PRK00943.1"/>
    <property type="match status" value="1"/>
</dbReference>
<comment type="caution">
    <text evidence="12">The sequence shown here is derived from an EMBL/GenBank/DDBJ whole genome shotgun (WGS) entry which is preliminary data.</text>
</comment>
<dbReference type="Gene3D" id="3.90.650.10">
    <property type="entry name" value="PurM-like C-terminal domain"/>
    <property type="match status" value="1"/>
</dbReference>
<dbReference type="EC" id="2.7.9.3" evidence="9"/>
<dbReference type="InterPro" id="IPR036921">
    <property type="entry name" value="PurM-like_N_sf"/>
</dbReference>
<evidence type="ECO:0000256" key="1">
    <source>
        <dbReference type="ARBA" id="ARBA00008026"/>
    </source>
</evidence>
<comment type="catalytic activity">
    <reaction evidence="9">
        <text>hydrogenselenide + ATP + H2O = selenophosphate + AMP + phosphate + 2 H(+)</text>
        <dbReference type="Rhea" id="RHEA:18737"/>
        <dbReference type="ChEBI" id="CHEBI:15377"/>
        <dbReference type="ChEBI" id="CHEBI:15378"/>
        <dbReference type="ChEBI" id="CHEBI:16144"/>
        <dbReference type="ChEBI" id="CHEBI:29317"/>
        <dbReference type="ChEBI" id="CHEBI:30616"/>
        <dbReference type="ChEBI" id="CHEBI:43474"/>
        <dbReference type="ChEBI" id="CHEBI:456215"/>
        <dbReference type="EC" id="2.7.9.3"/>
    </reaction>
</comment>
<proteinExistence type="inferred from homology"/>
<feature type="binding site" description="in other chain" evidence="9">
    <location>
        <begin position="46"/>
        <end position="48"/>
    </location>
    <ligand>
        <name>ATP</name>
        <dbReference type="ChEBI" id="CHEBI:30616"/>
        <note>ligand shared between dimeric partners</note>
    </ligand>
</feature>
<comment type="function">
    <text evidence="9">Synthesizes selenophosphate from selenide and ATP.</text>
</comment>
<evidence type="ECO:0000256" key="4">
    <source>
        <dbReference type="ARBA" id="ARBA00022741"/>
    </source>
</evidence>
<dbReference type="RefSeq" id="WP_124398621.1">
    <property type="nucleotide sequence ID" value="NZ_BHZE01000026.1"/>
</dbReference>
<dbReference type="GO" id="GO:0004756">
    <property type="term" value="F:selenide, water dikinase activity"/>
    <property type="evidence" value="ECO:0007669"/>
    <property type="project" value="UniProtKB-UniRule"/>
</dbReference>
<evidence type="ECO:0000259" key="11">
    <source>
        <dbReference type="Pfam" id="PF02769"/>
    </source>
</evidence>
<feature type="binding site" evidence="9">
    <location>
        <position position="225"/>
    </location>
    <ligand>
        <name>Mg(2+)</name>
        <dbReference type="ChEBI" id="CHEBI:18420"/>
    </ligand>
</feature>
<name>A0A401XNH0_9FLAO</name>
<dbReference type="EMBL" id="BHZE01000026">
    <property type="protein sequence ID" value="GCD78566.1"/>
    <property type="molecule type" value="Genomic_DNA"/>
</dbReference>
<feature type="binding site" description="in other chain" evidence="9">
    <location>
        <position position="66"/>
    </location>
    <ligand>
        <name>ATP</name>
        <dbReference type="ChEBI" id="CHEBI:30616"/>
        <note>ligand shared between dimeric partners</note>
    </ligand>
</feature>
<dbReference type="AlphaFoldDB" id="A0A401XNH0"/>
<comment type="cofactor">
    <cofactor evidence="9">
        <name>Mg(2+)</name>
        <dbReference type="ChEBI" id="CHEBI:18420"/>
    </cofactor>
    <text evidence="9">Binds 1 Mg(2+) ion per monomer.</text>
</comment>
<feature type="site" description="Important for catalytic activity" evidence="9">
    <location>
        <position position="17"/>
    </location>
</feature>
<dbReference type="GO" id="GO:0000287">
    <property type="term" value="F:magnesium ion binding"/>
    <property type="evidence" value="ECO:0007669"/>
    <property type="project" value="UniProtKB-UniRule"/>
</dbReference>
<comment type="subunit">
    <text evidence="9">Homodimer.</text>
</comment>
<evidence type="ECO:0000256" key="2">
    <source>
        <dbReference type="ARBA" id="ARBA00022679"/>
    </source>
</evidence>
<dbReference type="HAMAP" id="MF_00625">
    <property type="entry name" value="SelD"/>
    <property type="match status" value="1"/>
</dbReference>
<evidence type="ECO:0000256" key="3">
    <source>
        <dbReference type="ARBA" id="ARBA00022723"/>
    </source>
</evidence>
<dbReference type="InterPro" id="IPR004536">
    <property type="entry name" value="SPS/SelD"/>
</dbReference>
<dbReference type="GO" id="GO:0005737">
    <property type="term" value="C:cytoplasm"/>
    <property type="evidence" value="ECO:0007669"/>
    <property type="project" value="TreeGrafter"/>
</dbReference>
<evidence type="ECO:0000256" key="5">
    <source>
        <dbReference type="ARBA" id="ARBA00022777"/>
    </source>
</evidence>
<dbReference type="GO" id="GO:0016260">
    <property type="term" value="P:selenocysteine biosynthetic process"/>
    <property type="evidence" value="ECO:0007669"/>
    <property type="project" value="InterPro"/>
</dbReference>
<feature type="domain" description="PurM-like C-terminal" evidence="11">
    <location>
        <begin position="168"/>
        <end position="344"/>
    </location>
</feature>
<dbReference type="PIRSF" id="PIRSF036407">
    <property type="entry name" value="Selenphspht_syn"/>
    <property type="match status" value="1"/>
</dbReference>
<feature type="binding site" evidence="9">
    <location>
        <position position="49"/>
    </location>
    <ligand>
        <name>Mg(2+)</name>
        <dbReference type="ChEBI" id="CHEBI:18420"/>
    </ligand>
</feature>
<organism evidence="12 13">
    <name type="scientific">Thermaurantimonas aggregans</name>
    <dbReference type="NCBI Taxonomy" id="2173829"/>
    <lineage>
        <taxon>Bacteria</taxon>
        <taxon>Pseudomonadati</taxon>
        <taxon>Bacteroidota</taxon>
        <taxon>Flavobacteriia</taxon>
        <taxon>Flavobacteriales</taxon>
        <taxon>Schleiferiaceae</taxon>
        <taxon>Thermaurantimonas</taxon>
    </lineage>
</organism>
<evidence type="ECO:0000259" key="10">
    <source>
        <dbReference type="Pfam" id="PF00586"/>
    </source>
</evidence>
<evidence type="ECO:0000256" key="7">
    <source>
        <dbReference type="ARBA" id="ARBA00022842"/>
    </source>
</evidence>
<dbReference type="SUPFAM" id="SSF55326">
    <property type="entry name" value="PurM N-terminal domain-like"/>
    <property type="match status" value="1"/>
</dbReference>
<dbReference type="GO" id="GO:0005524">
    <property type="term" value="F:ATP binding"/>
    <property type="evidence" value="ECO:0007669"/>
    <property type="project" value="UniProtKB-UniRule"/>
</dbReference>
<evidence type="ECO:0000256" key="9">
    <source>
        <dbReference type="HAMAP-Rule" id="MF_00625"/>
    </source>
</evidence>
<comment type="similarity">
    <text evidence="1 9">Belongs to the selenophosphate synthase 1 family. Class I subfamily.</text>
</comment>
<keyword evidence="8 9" id="KW-0711">Selenium</keyword>
<feature type="binding site" evidence="9">
    <location>
        <begin position="137"/>
        <end position="139"/>
    </location>
    <ligand>
        <name>ATP</name>
        <dbReference type="ChEBI" id="CHEBI:30616"/>
        <note>ligand shared between dimeric partners</note>
    </ligand>
</feature>
<dbReference type="InterPro" id="IPR023061">
    <property type="entry name" value="SelD_I"/>
</dbReference>
<evidence type="ECO:0000256" key="8">
    <source>
        <dbReference type="ARBA" id="ARBA00023266"/>
    </source>
</evidence>
<protein>
    <recommendedName>
        <fullName evidence="9">Selenide, water dikinase</fullName>
        <ecNumber evidence="9">2.7.9.3</ecNumber>
    </recommendedName>
    <alternativeName>
        <fullName evidence="9">Selenium donor protein</fullName>
    </alternativeName>
    <alternativeName>
        <fullName evidence="9">Selenophosphate synthase</fullName>
    </alternativeName>
</protein>
<keyword evidence="5 9" id="KW-0418">Kinase</keyword>
<dbReference type="SUPFAM" id="SSF56042">
    <property type="entry name" value="PurM C-terminal domain-like"/>
    <property type="match status" value="1"/>
</dbReference>
<feature type="domain" description="PurM-like N-terminal" evidence="10">
    <location>
        <begin position="48"/>
        <end position="155"/>
    </location>
</feature>
<keyword evidence="7 9" id="KW-0460">Magnesium</keyword>
<dbReference type="FunFam" id="3.30.1330.10:FF:000003">
    <property type="entry name" value="Selenide, water dikinase"/>
    <property type="match status" value="1"/>
</dbReference>
<dbReference type="FunFam" id="3.90.650.10:FF:000004">
    <property type="entry name" value="Selenide, water dikinase"/>
    <property type="match status" value="1"/>
</dbReference>
<evidence type="ECO:0000256" key="6">
    <source>
        <dbReference type="ARBA" id="ARBA00022840"/>
    </source>
</evidence>
<keyword evidence="13" id="KW-1185">Reference proteome</keyword>
<feature type="binding site" description="in other chain" evidence="9">
    <location>
        <position position="17"/>
    </location>
    <ligand>
        <name>ATP</name>
        <dbReference type="ChEBI" id="CHEBI:30616"/>
        <note>ligand shared between dimeric partners</note>
    </ligand>
</feature>
<dbReference type="InterPro" id="IPR010918">
    <property type="entry name" value="PurM-like_C_dom"/>
</dbReference>
<keyword evidence="3 9" id="KW-0479">Metal-binding</keyword>
<dbReference type="InterPro" id="IPR016188">
    <property type="entry name" value="PurM-like_N"/>
</dbReference>
<keyword evidence="4 9" id="KW-0547">Nucleotide-binding</keyword>
<dbReference type="PANTHER" id="PTHR10256:SF0">
    <property type="entry name" value="INACTIVE SELENIDE, WATER DIKINASE-LIKE PROTEIN-RELATED"/>
    <property type="match status" value="1"/>
</dbReference>
<dbReference type="InterPro" id="IPR036676">
    <property type="entry name" value="PurM-like_C_sf"/>
</dbReference>
<feature type="binding site" evidence="9">
    <location>
        <position position="89"/>
    </location>
    <ligand>
        <name>Mg(2+)</name>
        <dbReference type="ChEBI" id="CHEBI:18420"/>
    </ligand>
</feature>
<dbReference type="OrthoDB" id="9772934at2"/>
<sequence>MEKRLTHFSSGSGCGCKIHPAKLEEILKDVRSDVQSFPNLLVGNEASDDASVLKINDEWALVQTVDFFTPIVDDPYVFGQIAAANALSDVYAMGGKPLMANALLCWPVEELPAEQASKVLEGAKSVCDKASIPLAGGHSINIKEIAFGLSVTGTVHPQKILKNTGAVVGDVLFLTKPLGTGILSTALKRGKLNENGYEALLRVATELNTIGAELVAINGVHAVTDVTGFGLYGHLIEMCKASEVSAEVYFDKVPKIAEAVQYIQEFILPDNTFRNWNSYAQFIDCPLPETFAWLNDPQTNGGLLFAVAEHAVDTLLNTFQKHGTTQFLLEPIGRILPKDEKIIYVKR</sequence>
<dbReference type="Pfam" id="PF00586">
    <property type="entry name" value="AIRS"/>
    <property type="match status" value="1"/>
</dbReference>
<feature type="active site" evidence="9">
    <location>
        <position position="14"/>
    </location>
</feature>
<dbReference type="PANTHER" id="PTHR10256">
    <property type="entry name" value="SELENIDE, WATER DIKINASE"/>
    <property type="match status" value="1"/>
</dbReference>
<keyword evidence="2 9" id="KW-0808">Transferase</keyword>
<dbReference type="Pfam" id="PF02769">
    <property type="entry name" value="AIRS_C"/>
    <property type="match status" value="1"/>
</dbReference>
<gene>
    <name evidence="9 12" type="primary">selD</name>
    <name evidence="12" type="ORF">JCM31826_20480</name>
</gene>
<keyword evidence="6 9" id="KW-0067">ATP-binding</keyword>
<reference evidence="12 13" key="1">
    <citation type="submission" date="2018-11" db="EMBL/GenBank/DDBJ databases">
        <title>Schleiferia aggregans sp. nov., a moderately thermophilic heterotrophic bacterium isolated from microbial mats at a terrestrial hot spring.</title>
        <authorList>
            <person name="Iino T."/>
            <person name="Ohkuma M."/>
            <person name="Haruta S."/>
        </authorList>
    </citation>
    <scope>NUCLEOTIDE SEQUENCE [LARGE SCALE GENOMIC DNA]</scope>
    <source>
        <strain evidence="12 13">LA</strain>
    </source>
</reference>
<accession>A0A401XNH0</accession>
<dbReference type="CDD" id="cd02195">
    <property type="entry name" value="SelD"/>
    <property type="match status" value="1"/>
</dbReference>
<evidence type="ECO:0000313" key="13">
    <source>
        <dbReference type="Proteomes" id="UP000286715"/>
    </source>
</evidence>
<dbReference type="PROSITE" id="PS51257">
    <property type="entry name" value="PROKAR_LIPOPROTEIN"/>
    <property type="match status" value="1"/>
</dbReference>
<dbReference type="NCBIfam" id="TIGR00476">
    <property type="entry name" value="selD"/>
    <property type="match status" value="1"/>
</dbReference>